<dbReference type="Pfam" id="PF13895">
    <property type="entry name" value="Ig_2"/>
    <property type="match status" value="3"/>
</dbReference>
<comment type="subunit">
    <text evidence="4">Predominantly monomer of isoform CD22-beta. Also found as heterodimer of isoform CD22-beta and a shorter isoform. Interacts with PTPN6/SHP-1, LYN, SYK, PIK3R1/PIK3R2 and PLCG1 upon phosphorylation. Interacts with GRB2, INPP5D and SHC1 upon phosphorylation. May form a complex with INPP5D/SHIP, GRB2 and SHC1.</text>
</comment>
<dbReference type="CDD" id="cd00096">
    <property type="entry name" value="Ig"/>
    <property type="match status" value="2"/>
</dbReference>
<feature type="domain" description="Ig-like" evidence="8">
    <location>
        <begin position="331"/>
        <end position="411"/>
    </location>
</feature>
<sequence>MTMNAQTVGWLVFLSLIKNFTCQEPPFKIEERQLTALEGTCTEIKCTVTESFNDEAYWFWMKDAEWFQSDFNATVIYSTDHVKRPVSPDFADRVKYIGTSFIGRYFKDSLCSILICNLKKTDSGQYSFRFAGKNKVWVTKKNVTLTVTDNPCLITFNKPPVVKEAGNVKLTCSTSNSCSSNLKIEAFNQTSSAQLPQHEEKNTTTKSTIVSFSVTVQDDGKVFSCQTQNNKDTYAIQNISVTVEYAPKDIKTEISSENIKEGDYVTLTCAANGGPNPSITWFRNGQQQFSGAEWKISSINESQNGTYQCEAKNTHGTISSNSLTINVQYAPYVEIQMDPSVVKEGDKVTLTCEVKRSNPSPSAFLWRKDGINIGYTNTYMHHRVKPEDSGFYTCAATNDVDTRESDTLQIKVEYSPRNTHISLSAAAPAKVGFPFTLTCNTDANPNPSEYSWYRFNKDKPLDSLMWKSKATSENSLYFPAVQRADEAYYICNATNSIGTGDDSLPEYMQVWYPPTEPKLSMDTEVMEGQSISISCTVESFPPSTLIVTGRLNPQSSEQPFIKLTSESQRANTLHHRFNVTLVKDTYYTCIANNTEGSSKSIQHKLVVKYAPKYVTVQAQPGLVVNENTSLTLTCSAQSYPPVTKFIWMKMTDRKDEVIHTSQIYTLKSASPSDRGLYSCEATNDAGKRKSQQAEVKVKYGPKKTNITTSAEQQKPDGRSYVVLSCSSDSYPLVTSYLWYKKDKREFMLFNQQNYTVYSDNPGDYYCIAKNEIGQGSSELVHLFVNRHLMKILKFFFIFLITLIILLIFLVCRHRKKTSIQQGSTNTQPCFGFLVWWNRTRRGDLTNESVLADPFRSRDDLLANHPCRPMAQRQPRPDNIPASNINSVYCTVNLPTREQAPTTQKPTGQQEGGITVYDSLQLEDRKGVNWAKAEADVYAKVSRPKPAKKNKEENQADYENVCTGHASKFPNDDTDTSEEEEVNYSQVSIRANPGHWRSSSDSSSDSSTSDDEIQYSEVKL</sequence>
<reference evidence="9" key="2">
    <citation type="submission" date="2025-09" db="UniProtKB">
        <authorList>
            <consortium name="Ensembl"/>
        </authorList>
    </citation>
    <scope>IDENTIFICATION</scope>
</reference>
<evidence type="ECO:0000313" key="9">
    <source>
        <dbReference type="Ensembl" id="ENSMAMP00000013512.1"/>
    </source>
</evidence>
<keyword evidence="6" id="KW-1133">Transmembrane helix</keyword>
<keyword evidence="6" id="KW-0472">Membrane</keyword>
<organism evidence="9 10">
    <name type="scientific">Mastacembelus armatus</name>
    <name type="common">zig-zag eel</name>
    <dbReference type="NCBI Taxonomy" id="205130"/>
    <lineage>
        <taxon>Eukaryota</taxon>
        <taxon>Metazoa</taxon>
        <taxon>Chordata</taxon>
        <taxon>Craniata</taxon>
        <taxon>Vertebrata</taxon>
        <taxon>Euteleostomi</taxon>
        <taxon>Actinopterygii</taxon>
        <taxon>Neopterygii</taxon>
        <taxon>Teleostei</taxon>
        <taxon>Neoteleostei</taxon>
        <taxon>Acanthomorphata</taxon>
        <taxon>Anabantaria</taxon>
        <taxon>Synbranchiformes</taxon>
        <taxon>Mastacembelidae</taxon>
        <taxon>Mastacembelus</taxon>
    </lineage>
</organism>
<evidence type="ECO:0000256" key="3">
    <source>
        <dbReference type="ARBA" id="ARBA00045430"/>
    </source>
</evidence>
<dbReference type="Pfam" id="PF13927">
    <property type="entry name" value="Ig_3"/>
    <property type="match status" value="2"/>
</dbReference>
<dbReference type="Proteomes" id="UP000261640">
    <property type="component" value="Unplaced"/>
</dbReference>
<feature type="region of interest" description="Disordered" evidence="5">
    <location>
        <begin position="941"/>
        <end position="1019"/>
    </location>
</feature>
<evidence type="ECO:0000256" key="6">
    <source>
        <dbReference type="SAM" id="Phobius"/>
    </source>
</evidence>
<dbReference type="PANTHER" id="PTHR46013:SF4">
    <property type="entry name" value="B-CELL RECEPTOR CD22-RELATED"/>
    <property type="match status" value="1"/>
</dbReference>
<evidence type="ECO:0000256" key="5">
    <source>
        <dbReference type="SAM" id="MobiDB-lite"/>
    </source>
</evidence>
<evidence type="ECO:0000259" key="8">
    <source>
        <dbReference type="PROSITE" id="PS50835"/>
    </source>
</evidence>
<name>A0A3Q3LJU8_9TELE</name>
<dbReference type="InterPro" id="IPR013783">
    <property type="entry name" value="Ig-like_fold"/>
</dbReference>
<feature type="domain" description="Ig-like" evidence="8">
    <location>
        <begin position="611"/>
        <end position="696"/>
    </location>
</feature>
<dbReference type="InterPro" id="IPR056386">
    <property type="entry name" value="Ig_CD22"/>
</dbReference>
<dbReference type="Pfam" id="PF24518">
    <property type="entry name" value="Ig_CD22"/>
    <property type="match status" value="1"/>
</dbReference>
<dbReference type="STRING" id="205130.ENSMAMP00000013512"/>
<accession>A0A3Q3LJU8</accession>
<comment type="function">
    <text evidence="3">Most highly expressed siglec (sialic acid-binding immunoglobulin-like lectin) on B-cells that plays a role in various aspects of B-cell biology including differentiation, antigen presentation, and trafficking to bone marrow. Binds to alpha 2,6-linked sialic acid residues of surface molecules such as CD22 itself, CD45 and IgM in a cis configuration. Can also bind to ligands on other cells as an adhesion molecule in a trans configuration. Acts as an inhibitory coreceptor on the surface of B-cells and inhibits B-cell receptor induced signaling, characterized by inhibition of the calcium mobilization and cellular activation. Mechanistically, the immunoreceptor tyrosine-based inhibitory motif domain is phosphorylated by the Src kinase LYN, which in turn leads to the recruitment of the protein tyrosine phosphatase 1/PTPN6, leading to the negative regulation of BCR signaling. If this negative signaling from is of sufficient strength, apoptosis of the B-cell can be induced.</text>
</comment>
<keyword evidence="6" id="KW-0812">Transmembrane</keyword>
<dbReference type="GeneTree" id="ENSGT00940000165428"/>
<feature type="domain" description="Ig-like" evidence="8">
    <location>
        <begin position="25"/>
        <end position="144"/>
    </location>
</feature>
<evidence type="ECO:0000256" key="2">
    <source>
        <dbReference type="ARBA" id="ARBA00041781"/>
    </source>
</evidence>
<feature type="domain" description="Ig-like" evidence="8">
    <location>
        <begin position="416"/>
        <end position="509"/>
    </location>
</feature>
<dbReference type="Gene3D" id="2.60.40.10">
    <property type="entry name" value="Immunoglobulins"/>
    <property type="match status" value="8"/>
</dbReference>
<dbReference type="InterPro" id="IPR003598">
    <property type="entry name" value="Ig_sub2"/>
</dbReference>
<evidence type="ECO:0000256" key="7">
    <source>
        <dbReference type="SAM" id="SignalP"/>
    </source>
</evidence>
<feature type="compositionally biased region" description="Acidic residues" evidence="5">
    <location>
        <begin position="971"/>
        <end position="981"/>
    </location>
</feature>
<dbReference type="PROSITE" id="PS50835">
    <property type="entry name" value="IG_LIKE"/>
    <property type="match status" value="8"/>
</dbReference>
<dbReference type="FunCoup" id="A0A3Q3LJU8">
    <property type="interactions" value="588"/>
</dbReference>
<dbReference type="AlphaFoldDB" id="A0A3Q3LJU8"/>
<evidence type="ECO:0000313" key="10">
    <source>
        <dbReference type="Proteomes" id="UP000261640"/>
    </source>
</evidence>
<evidence type="ECO:0000256" key="1">
    <source>
        <dbReference type="ARBA" id="ARBA00040106"/>
    </source>
</evidence>
<dbReference type="RefSeq" id="XP_026172634.1">
    <property type="nucleotide sequence ID" value="XM_026316849.1"/>
</dbReference>
<protein>
    <recommendedName>
        <fullName evidence="1">B-cell receptor CD22</fullName>
    </recommendedName>
    <alternativeName>
        <fullName evidence="2">Sialic acid-binding Ig-like lectin 2</fullName>
    </alternativeName>
</protein>
<dbReference type="OrthoDB" id="10039395at2759"/>
<dbReference type="SMART" id="SM00409">
    <property type="entry name" value="IG"/>
    <property type="match status" value="8"/>
</dbReference>
<feature type="domain" description="Ig-like" evidence="8">
    <location>
        <begin position="517"/>
        <end position="602"/>
    </location>
</feature>
<dbReference type="InterPro" id="IPR007110">
    <property type="entry name" value="Ig-like_dom"/>
</dbReference>
<dbReference type="InParanoid" id="A0A3Q3LJU8"/>
<dbReference type="GeneID" id="113136228"/>
<feature type="domain" description="Ig-like" evidence="8">
    <location>
        <begin position="701"/>
        <end position="785"/>
    </location>
</feature>
<dbReference type="SUPFAM" id="SSF48726">
    <property type="entry name" value="Immunoglobulin"/>
    <property type="match status" value="8"/>
</dbReference>
<reference evidence="9" key="1">
    <citation type="submission" date="2025-08" db="UniProtKB">
        <authorList>
            <consortium name="Ensembl"/>
        </authorList>
    </citation>
    <scope>IDENTIFICATION</scope>
</reference>
<feature type="transmembrane region" description="Helical" evidence="6">
    <location>
        <begin position="791"/>
        <end position="811"/>
    </location>
</feature>
<feature type="signal peptide" evidence="7">
    <location>
        <begin position="1"/>
        <end position="22"/>
    </location>
</feature>
<dbReference type="Ensembl" id="ENSMAMT00000013884.2">
    <property type="protein sequence ID" value="ENSMAMP00000013512.1"/>
    <property type="gene ID" value="ENSMAMG00000009161.2"/>
</dbReference>
<evidence type="ECO:0000256" key="4">
    <source>
        <dbReference type="ARBA" id="ARBA00046458"/>
    </source>
</evidence>
<feature type="domain" description="Ig-like" evidence="8">
    <location>
        <begin position="151"/>
        <end position="242"/>
    </location>
</feature>
<dbReference type="InterPro" id="IPR036179">
    <property type="entry name" value="Ig-like_dom_sf"/>
</dbReference>
<dbReference type="RefSeq" id="XP_026172633.1">
    <property type="nucleotide sequence ID" value="XM_026316848.1"/>
</dbReference>
<feature type="chain" id="PRO_5018782892" description="B-cell receptor CD22" evidence="7">
    <location>
        <begin position="23"/>
        <end position="1019"/>
    </location>
</feature>
<keyword evidence="10" id="KW-1185">Reference proteome</keyword>
<proteinExistence type="predicted"/>
<dbReference type="SMART" id="SM00408">
    <property type="entry name" value="IGc2"/>
    <property type="match status" value="4"/>
</dbReference>
<feature type="domain" description="Ig-like" evidence="8">
    <location>
        <begin position="247"/>
        <end position="324"/>
    </location>
</feature>
<dbReference type="InterPro" id="IPR003599">
    <property type="entry name" value="Ig_sub"/>
</dbReference>
<keyword evidence="7" id="KW-0732">Signal</keyword>
<dbReference type="PANTHER" id="PTHR46013">
    <property type="entry name" value="VASCULAR CELL ADHESION MOLECULE 1"/>
    <property type="match status" value="1"/>
</dbReference>